<keyword evidence="2" id="KW-1185">Reference proteome</keyword>
<evidence type="ECO:0000313" key="1">
    <source>
        <dbReference type="EMBL" id="RNL78464.1"/>
    </source>
</evidence>
<proteinExistence type="predicted"/>
<name>A0A3N0DS58_9ACTN</name>
<organism evidence="1 2">
    <name type="scientific">Nocardioides marmorisolisilvae</name>
    <dbReference type="NCBI Taxonomy" id="1542737"/>
    <lineage>
        <taxon>Bacteria</taxon>
        <taxon>Bacillati</taxon>
        <taxon>Actinomycetota</taxon>
        <taxon>Actinomycetes</taxon>
        <taxon>Propionibacteriales</taxon>
        <taxon>Nocardioidaceae</taxon>
        <taxon>Nocardioides</taxon>
    </lineage>
</organism>
<protein>
    <submittedName>
        <fullName evidence="1">Uncharacterized protein</fullName>
    </submittedName>
</protein>
<reference evidence="1 2" key="1">
    <citation type="submission" date="2018-11" db="EMBL/GenBank/DDBJ databases">
        <authorList>
            <person name="Li F."/>
        </authorList>
    </citation>
    <scope>NUCLEOTIDE SEQUENCE [LARGE SCALE GENOMIC DNA]</scope>
    <source>
        <strain evidence="1 2">KIS18-7</strain>
    </source>
</reference>
<dbReference type="AlphaFoldDB" id="A0A3N0DS58"/>
<gene>
    <name evidence="1" type="ORF">EFL95_05050</name>
</gene>
<dbReference type="Proteomes" id="UP000277094">
    <property type="component" value="Unassembled WGS sequence"/>
</dbReference>
<comment type="caution">
    <text evidence="1">The sequence shown here is derived from an EMBL/GenBank/DDBJ whole genome shotgun (WGS) entry which is preliminary data.</text>
</comment>
<accession>A0A3N0DS58</accession>
<evidence type="ECO:0000313" key="2">
    <source>
        <dbReference type="Proteomes" id="UP000277094"/>
    </source>
</evidence>
<sequence>MRTLVESWCSGIADEEGWLGGTYGFTDDNRFVGIVRFTDSRSCIAAAQRPGAAAFWAEALELLDSPVDIHQSDDVTLMFDGGADDAGFVQVLTGQLKDAAQMRYLMADQDMTAMLPASRPEILGATLAISQDGTFTETIAFTDEALARQGETIRMPEQVQRTLNDAVADVAYLDLRNPWFASHR</sequence>
<dbReference type="EMBL" id="RJSG01000002">
    <property type="protein sequence ID" value="RNL78464.1"/>
    <property type="molecule type" value="Genomic_DNA"/>
</dbReference>